<sequence length="376" mass="44297">NPLNTFINFITTNPKPLVNLINNNDVMNKYNNSMMDIEHNNIMNIPPLEDPSINYDYLRPYLAGLIEGDGTMWVGTGKNISTMPKVNMVFNMKDKPLAEYLLQITKCGTLTKKSSGNYMMWQMQNFREVYHMLSLINGYMRTPKHEALMRALVWYNNYINKYKNIDTNSKLKNWESVNTPQSINLMKNLDVFELLSRDTSPLNSNSWLAGITDANGNFSISLYKKKRINLYYRLELKQNYHRPLDINIKNDMETLNSIINKGESYLNMMSSIASFFNTNLYSRSRNMKLKDEYKLYSSYIVMVTNKEGLKLVKQYFDKYPLLSSKYLDYKDWAYIVKIIESKGQTSESYKLAEQIRTNYNSTRHKFKWDHLKLFKK</sequence>
<accession>A0A023UMY7</accession>
<name>A0A023UMY7_9ASCO</name>
<dbReference type="GO" id="GO:0004519">
    <property type="term" value="F:endonuclease activity"/>
    <property type="evidence" value="ECO:0007669"/>
    <property type="project" value="InterPro"/>
</dbReference>
<dbReference type="SUPFAM" id="SSF55608">
    <property type="entry name" value="Homing endonucleases"/>
    <property type="match status" value="2"/>
</dbReference>
<feature type="domain" description="Homing endonuclease LAGLIDADG" evidence="1">
    <location>
        <begin position="62"/>
        <end position="147"/>
    </location>
</feature>
<organism evidence="2">
    <name type="scientific">Magnusiomyces capitatus</name>
    <dbReference type="NCBI Taxonomy" id="1095183"/>
    <lineage>
        <taxon>Eukaryota</taxon>
        <taxon>Fungi</taxon>
        <taxon>Dikarya</taxon>
        <taxon>Ascomycota</taxon>
        <taxon>Saccharomycotina</taxon>
        <taxon>Dipodascomycetes</taxon>
        <taxon>Dipodascales</taxon>
        <taxon>Dipodascaceae</taxon>
        <taxon>Magnusiomyces</taxon>
    </lineage>
</organism>
<gene>
    <name evidence="2" type="primary">orf376</name>
</gene>
<keyword evidence="2" id="KW-0496">Mitochondrion</keyword>
<evidence type="ECO:0000259" key="1">
    <source>
        <dbReference type="Pfam" id="PF00961"/>
    </source>
</evidence>
<evidence type="ECO:0000313" key="2">
    <source>
        <dbReference type="EMBL" id="AHY04965.1"/>
    </source>
</evidence>
<feature type="non-terminal residue" evidence="2">
    <location>
        <position position="1"/>
    </location>
</feature>
<dbReference type="InterPro" id="IPR004860">
    <property type="entry name" value="LAGLIDADG_dom"/>
</dbReference>
<dbReference type="InterPro" id="IPR051289">
    <property type="entry name" value="LAGLIDADG_Endonuclease"/>
</dbReference>
<dbReference type="Pfam" id="PF00961">
    <property type="entry name" value="LAGLIDADG_1"/>
    <property type="match status" value="2"/>
</dbReference>
<dbReference type="PANTHER" id="PTHR36181:SF3">
    <property type="entry name" value="INTRON-ENCODED DNA ENDONUCLEASE AI5 BETA"/>
    <property type="match status" value="1"/>
</dbReference>
<geneLocation type="mitochondrion" evidence="2"/>
<dbReference type="InterPro" id="IPR027434">
    <property type="entry name" value="Homing_endonucl"/>
</dbReference>
<feature type="domain" description="Homing endonuclease LAGLIDADG" evidence="1">
    <location>
        <begin position="208"/>
        <end position="335"/>
    </location>
</feature>
<dbReference type="GO" id="GO:0005739">
    <property type="term" value="C:mitochondrion"/>
    <property type="evidence" value="ECO:0007669"/>
    <property type="project" value="UniProtKB-ARBA"/>
</dbReference>
<dbReference type="PANTHER" id="PTHR36181">
    <property type="entry name" value="INTRON-ENCODED ENDONUCLEASE AI3-RELATED"/>
    <property type="match status" value="1"/>
</dbReference>
<dbReference type="EMBL" id="KJ459952">
    <property type="protein sequence ID" value="AHY04965.1"/>
    <property type="molecule type" value="Genomic_DNA"/>
</dbReference>
<dbReference type="GeneID" id="19351076"/>
<dbReference type="Gene3D" id="3.10.28.10">
    <property type="entry name" value="Homing endonucleases"/>
    <property type="match status" value="2"/>
</dbReference>
<reference evidence="2" key="1">
    <citation type="journal article" date="2014" name="Proc. Natl. Acad. Sci. U.S.A.">
        <title>Massive programmed translational jumping in mitochondria.</title>
        <authorList>
            <person name="Lang B.F."/>
            <person name="Jakubkova M."/>
            <person name="Hegedusova E."/>
            <person name="Daoud R."/>
            <person name="Forget L."/>
            <person name="Brejova B."/>
            <person name="Vinar T."/>
            <person name="Kosa P."/>
            <person name="Fricova D."/>
            <person name="Nebohacova M."/>
            <person name="Griac P."/>
            <person name="Tomaska L."/>
            <person name="Burger G."/>
            <person name="Nosek J."/>
        </authorList>
    </citation>
    <scope>NUCLEOTIDE SEQUENCE</scope>
    <source>
        <strain evidence="2">NRRL Y-17686</strain>
    </source>
</reference>
<dbReference type="FunFam" id="3.10.28.10:FF:000007">
    <property type="entry name" value="Intron-encoded DNA endonuclease aI3"/>
    <property type="match status" value="1"/>
</dbReference>
<proteinExistence type="predicted"/>
<dbReference type="AlphaFoldDB" id="A0A023UMY7"/>
<protein>
    <recommendedName>
        <fullName evidence="1">Homing endonuclease LAGLIDADG domain-containing protein</fullName>
    </recommendedName>
</protein>
<dbReference type="RefSeq" id="YP_009029712.1">
    <property type="nucleotide sequence ID" value="NC_024095.1"/>
</dbReference>